<organism evidence="2 3">
    <name type="scientific">Oscillochloris trichoides DG-6</name>
    <dbReference type="NCBI Taxonomy" id="765420"/>
    <lineage>
        <taxon>Bacteria</taxon>
        <taxon>Bacillati</taxon>
        <taxon>Chloroflexota</taxon>
        <taxon>Chloroflexia</taxon>
        <taxon>Chloroflexales</taxon>
        <taxon>Chloroflexineae</taxon>
        <taxon>Oscillochloridaceae</taxon>
        <taxon>Oscillochloris</taxon>
    </lineage>
</organism>
<comment type="caution">
    <text evidence="2">The sequence shown here is derived from an EMBL/GenBank/DDBJ whole genome shotgun (WGS) entry which is preliminary data.</text>
</comment>
<feature type="compositionally biased region" description="Polar residues" evidence="1">
    <location>
        <begin position="48"/>
        <end position="64"/>
    </location>
</feature>
<gene>
    <name evidence="2" type="ORF">OSCT_0493</name>
</gene>
<evidence type="ECO:0000313" key="3">
    <source>
        <dbReference type="Proteomes" id="UP000054010"/>
    </source>
</evidence>
<sequence>MLRPSPYSAAIHPPMIVLLLATMLIVLVGCSTQATGTSSTSAPVAQATPETTVSIKPSPTSQNSERMHTLAIGSTVSVAELTGTLDVAYRTWMIALTTYDTPTAELLYRPVASANPEEEIDKYTNILNYMDILNSILSSRAHPDFGDFEDALESGDYVDANDPTLHHVVTQIIFEKGEVCFEGTAAEDADGWHVRSWGVISDAECQDALEKIALQN</sequence>
<keyword evidence="3" id="KW-1185">Reference proteome</keyword>
<dbReference type="STRING" id="765420.OSCT_0493"/>
<name>E1IAZ2_9CHLR</name>
<accession>E1IAZ2</accession>
<reference evidence="2 3" key="1">
    <citation type="journal article" date="2011" name="J. Bacteriol.">
        <title>Draft genome sequence of the anoxygenic filamentous phototrophic bacterium Oscillochloris trichoides subsp. DG-6.</title>
        <authorList>
            <person name="Kuznetsov B.B."/>
            <person name="Ivanovsky R.N."/>
            <person name="Keppen O.I."/>
            <person name="Sukhacheva M.V."/>
            <person name="Bumazhkin B.K."/>
            <person name="Patutina E.O."/>
            <person name="Beletsky A.V."/>
            <person name="Mardanov A.V."/>
            <person name="Baslerov R.V."/>
            <person name="Panteleeva A.N."/>
            <person name="Kolganova T.V."/>
            <person name="Ravin N.V."/>
            <person name="Skryabin K.G."/>
        </authorList>
    </citation>
    <scope>NUCLEOTIDE SEQUENCE [LARGE SCALE GENOMIC DNA]</scope>
    <source>
        <strain evidence="2 3">DG-6</strain>
    </source>
</reference>
<protein>
    <recommendedName>
        <fullName evidence="4">Lipoprotein</fullName>
    </recommendedName>
</protein>
<dbReference type="Proteomes" id="UP000054010">
    <property type="component" value="Unassembled WGS sequence"/>
</dbReference>
<dbReference type="AlphaFoldDB" id="E1IAZ2"/>
<dbReference type="PROSITE" id="PS51257">
    <property type="entry name" value="PROKAR_LIPOPROTEIN"/>
    <property type="match status" value="1"/>
</dbReference>
<evidence type="ECO:0000256" key="1">
    <source>
        <dbReference type="SAM" id="MobiDB-lite"/>
    </source>
</evidence>
<dbReference type="OrthoDB" id="9827204at2"/>
<feature type="region of interest" description="Disordered" evidence="1">
    <location>
        <begin position="36"/>
        <end position="64"/>
    </location>
</feature>
<evidence type="ECO:0008006" key="4">
    <source>
        <dbReference type="Google" id="ProtNLM"/>
    </source>
</evidence>
<evidence type="ECO:0000313" key="2">
    <source>
        <dbReference type="EMBL" id="EFO81638.1"/>
    </source>
</evidence>
<dbReference type="HOGENOM" id="CLU_1276575_0_0_0"/>
<dbReference type="EMBL" id="ADVR01000008">
    <property type="protein sequence ID" value="EFO81638.1"/>
    <property type="molecule type" value="Genomic_DNA"/>
</dbReference>
<proteinExistence type="predicted"/>